<dbReference type="Gene3D" id="1.10.8.430">
    <property type="entry name" value="Helical domain of apoptotic protease-activating factors"/>
    <property type="match status" value="1"/>
</dbReference>
<dbReference type="InterPro" id="IPR055414">
    <property type="entry name" value="LRR_R13L4/SHOC2-like"/>
</dbReference>
<dbReference type="PANTHER" id="PTHR23155:SF1052">
    <property type="entry name" value="DISEASE RESISTANCE PROTEIN RPM1"/>
    <property type="match status" value="1"/>
</dbReference>
<dbReference type="FunFam" id="1.10.10.10:FF:000322">
    <property type="entry name" value="Probable disease resistance protein At1g63360"/>
    <property type="match status" value="1"/>
</dbReference>
<dbReference type="Gene3D" id="1.20.5.4130">
    <property type="match status" value="1"/>
</dbReference>
<proteinExistence type="predicted"/>
<evidence type="ECO:0000313" key="9">
    <source>
        <dbReference type="RefSeq" id="XP_027341541.1"/>
    </source>
</evidence>
<name>A0A8B8KCS9_ABRPR</name>
<keyword evidence="2" id="KW-0547">Nucleotide-binding</keyword>
<dbReference type="InterPro" id="IPR002182">
    <property type="entry name" value="NB-ARC"/>
</dbReference>
<keyword evidence="1" id="KW-0677">Repeat</keyword>
<dbReference type="InterPro" id="IPR038005">
    <property type="entry name" value="RX-like_CC"/>
</dbReference>
<dbReference type="GO" id="GO:0043531">
    <property type="term" value="F:ADP binding"/>
    <property type="evidence" value="ECO:0007669"/>
    <property type="project" value="InterPro"/>
</dbReference>
<keyword evidence="8" id="KW-1185">Reference proteome</keyword>
<evidence type="ECO:0000313" key="8">
    <source>
        <dbReference type="Proteomes" id="UP000694853"/>
    </source>
</evidence>
<evidence type="ECO:0000259" key="6">
    <source>
        <dbReference type="Pfam" id="PF23559"/>
    </source>
</evidence>
<gene>
    <name evidence="9" type="primary">LOC113854618</name>
</gene>
<dbReference type="Pfam" id="PF23559">
    <property type="entry name" value="WHD_DRP"/>
    <property type="match status" value="1"/>
</dbReference>
<dbReference type="InterPro" id="IPR058922">
    <property type="entry name" value="WHD_DRP"/>
</dbReference>
<evidence type="ECO:0000256" key="1">
    <source>
        <dbReference type="ARBA" id="ARBA00022737"/>
    </source>
</evidence>
<evidence type="ECO:0000256" key="3">
    <source>
        <dbReference type="ARBA" id="ARBA00022821"/>
    </source>
</evidence>
<dbReference type="InterPro" id="IPR027417">
    <property type="entry name" value="P-loop_NTPase"/>
</dbReference>
<feature type="domain" description="Disease resistance protein winged helix" evidence="6">
    <location>
        <begin position="447"/>
        <end position="518"/>
    </location>
</feature>
<dbReference type="RefSeq" id="XP_027341541.1">
    <property type="nucleotide sequence ID" value="XM_027485740.1"/>
</dbReference>
<accession>A0A8B8KCS9</accession>
<dbReference type="Pfam" id="PF18052">
    <property type="entry name" value="Rx_N"/>
    <property type="match status" value="1"/>
</dbReference>
<dbReference type="Gene3D" id="1.10.10.10">
    <property type="entry name" value="Winged helix-like DNA-binding domain superfamily/Winged helix DNA-binding domain"/>
    <property type="match status" value="1"/>
</dbReference>
<organism evidence="8 9">
    <name type="scientific">Abrus precatorius</name>
    <name type="common">Indian licorice</name>
    <name type="synonym">Glycine abrus</name>
    <dbReference type="NCBI Taxonomy" id="3816"/>
    <lineage>
        <taxon>Eukaryota</taxon>
        <taxon>Viridiplantae</taxon>
        <taxon>Streptophyta</taxon>
        <taxon>Embryophyta</taxon>
        <taxon>Tracheophyta</taxon>
        <taxon>Spermatophyta</taxon>
        <taxon>Magnoliopsida</taxon>
        <taxon>eudicotyledons</taxon>
        <taxon>Gunneridae</taxon>
        <taxon>Pentapetalae</taxon>
        <taxon>rosids</taxon>
        <taxon>fabids</taxon>
        <taxon>Fabales</taxon>
        <taxon>Fabaceae</taxon>
        <taxon>Papilionoideae</taxon>
        <taxon>50 kb inversion clade</taxon>
        <taxon>NPAAA clade</taxon>
        <taxon>indigoferoid/millettioid clade</taxon>
        <taxon>Abreae</taxon>
        <taxon>Abrus</taxon>
    </lineage>
</organism>
<dbReference type="Pfam" id="PF00931">
    <property type="entry name" value="NB-ARC"/>
    <property type="match status" value="1"/>
</dbReference>
<feature type="domain" description="Disease resistance N-terminal" evidence="5">
    <location>
        <begin position="5"/>
        <end position="93"/>
    </location>
</feature>
<dbReference type="OrthoDB" id="1926275at2759"/>
<keyword evidence="3" id="KW-0611">Plant defense</keyword>
<sequence>MEQVAMSFARDQVLPYLMELANMMRGVPKDVADMKNALERIQAIIHDADRVAAAADDTTREEIKAKMKLLIEAAFRMEDAIDEYVIREEQEPRDPGCAGLPCEPADLIKTMIRRFQIAYKIQDVKSRVRAINESSQSKSAFHVQPFLEQGTSSSRGNQNTTLEKIRKAPLYMDEAQIVGFEAPRDELVGWLIKGRAERTVISVVGMGGLGKTTLAKKVFDNKEVIGHFDCHAWITVSQSYTVDGLLRDMMQMFNKEGNVDPPQNISTMLGNLLIDEVRKYLSQKRYVVVFDDVWAENFWDEIECATLDNKIGSRILITTRYMKVAESCKEFSYVKIHELKPLPPKQSWELFCKRAFQFESNGNCPEELEHISSEIVEKCNGLPLALVVIAGVLSCKGSKVDEWEEFRKNLNLELQRNEQLGSITKILSFSYNDLPYHLKSPFLYFGMYPEDSKIKSKRLIWQWIAEGFVKSEEGKTLEKVAEGYLKELISRSLVQVSSLTIDGKVRGCQVHDLTREMILKKCEDLRFCHSVHDLTRRLAITTSFNDLRSSSESSPIRSLFVFTDEELSEEFVRRIPTKYMLLKVLDFEKAALPSVPENLGNLIHLKYLNLGLTKGASIPKSIAKLQNLETLILDGENGHEMPQEISKLRKLRHLRGYAISLIQLKHSIGGMTSLQTLVLVKINEDEVELIKELGRLTQMRKLGLVGVINDNESTLCSSISKMQYLETLLVILKCGNDMFNLQFNSPPPMLRKLFLHSPSVNFPKWIPKLLRLVKLAFRGTNLIEDPMKSLENLPNLLSLELEYYEGTSLHFQNGGFQKLKDLTLSAMCNLNSICIDKGALCSLKTFKLEDILYLKEVPSGIQYLKELEVLHESKMSVEFNHNIAPFKGQKHPAIQHVPLVKINSNGRTRVIRHKRRQKA</sequence>
<dbReference type="KEGG" id="aprc:113854618"/>
<dbReference type="PANTHER" id="PTHR23155">
    <property type="entry name" value="DISEASE RESISTANCE PROTEIN RP"/>
    <property type="match status" value="1"/>
</dbReference>
<dbReference type="GeneID" id="113854618"/>
<dbReference type="InterPro" id="IPR044974">
    <property type="entry name" value="Disease_R_plants"/>
</dbReference>
<dbReference type="Gene3D" id="3.40.50.300">
    <property type="entry name" value="P-loop containing nucleotide triphosphate hydrolases"/>
    <property type="match status" value="1"/>
</dbReference>
<dbReference type="Gene3D" id="3.80.10.10">
    <property type="entry name" value="Ribonuclease Inhibitor"/>
    <property type="match status" value="1"/>
</dbReference>
<protein>
    <submittedName>
        <fullName evidence="9">Disease resistance protein RPM1-like</fullName>
    </submittedName>
</protein>
<dbReference type="AlphaFoldDB" id="A0A8B8KCS9"/>
<evidence type="ECO:0000259" key="4">
    <source>
        <dbReference type="Pfam" id="PF00931"/>
    </source>
</evidence>
<dbReference type="InterPro" id="IPR032675">
    <property type="entry name" value="LRR_dom_sf"/>
</dbReference>
<dbReference type="InterPro" id="IPR042197">
    <property type="entry name" value="Apaf_helical"/>
</dbReference>
<dbReference type="InterPro" id="IPR041118">
    <property type="entry name" value="Rx_N"/>
</dbReference>
<evidence type="ECO:0000259" key="7">
    <source>
        <dbReference type="Pfam" id="PF23598"/>
    </source>
</evidence>
<dbReference type="Proteomes" id="UP000694853">
    <property type="component" value="Unplaced"/>
</dbReference>
<evidence type="ECO:0000256" key="2">
    <source>
        <dbReference type="ARBA" id="ARBA00022741"/>
    </source>
</evidence>
<dbReference type="GO" id="GO:0098542">
    <property type="term" value="P:defense response to other organism"/>
    <property type="evidence" value="ECO:0007669"/>
    <property type="project" value="TreeGrafter"/>
</dbReference>
<dbReference type="SUPFAM" id="SSF52540">
    <property type="entry name" value="P-loop containing nucleoside triphosphate hydrolases"/>
    <property type="match status" value="1"/>
</dbReference>
<dbReference type="CDD" id="cd14798">
    <property type="entry name" value="RX-CC_like"/>
    <property type="match status" value="1"/>
</dbReference>
<evidence type="ECO:0000259" key="5">
    <source>
        <dbReference type="Pfam" id="PF18052"/>
    </source>
</evidence>
<reference evidence="8" key="1">
    <citation type="journal article" date="2019" name="Toxins">
        <title>Detection of Abrin-Like and Prepropulchellin-Like Toxin Genes and Transcripts Using Whole Genome Sequencing and Full-Length Transcript Sequencing of Abrus precatorius.</title>
        <authorList>
            <person name="Hovde B.T."/>
            <person name="Daligault H.E."/>
            <person name="Hanschen E.R."/>
            <person name="Kunde Y.A."/>
            <person name="Johnson M.B."/>
            <person name="Starkenburg S.R."/>
            <person name="Johnson S.L."/>
        </authorList>
    </citation>
    <scope>NUCLEOTIDE SEQUENCE [LARGE SCALE GENOMIC DNA]</scope>
</reference>
<feature type="domain" description="NB-ARC" evidence="4">
    <location>
        <begin position="182"/>
        <end position="358"/>
    </location>
</feature>
<reference evidence="9" key="2">
    <citation type="submission" date="2025-08" db="UniProtKB">
        <authorList>
            <consortium name="RefSeq"/>
        </authorList>
    </citation>
    <scope>IDENTIFICATION</scope>
    <source>
        <tissue evidence="9">Young leaves</tissue>
    </source>
</reference>
<dbReference type="PRINTS" id="PR00364">
    <property type="entry name" value="DISEASERSIST"/>
</dbReference>
<dbReference type="Pfam" id="PF23598">
    <property type="entry name" value="LRR_14"/>
    <property type="match status" value="1"/>
</dbReference>
<dbReference type="InterPro" id="IPR036388">
    <property type="entry name" value="WH-like_DNA-bd_sf"/>
</dbReference>
<feature type="domain" description="Disease resistance R13L4/SHOC-2-like LRR" evidence="7">
    <location>
        <begin position="557"/>
        <end position="862"/>
    </location>
</feature>
<dbReference type="SUPFAM" id="SSF52058">
    <property type="entry name" value="L domain-like"/>
    <property type="match status" value="1"/>
</dbReference>
<dbReference type="FunFam" id="3.40.50.300:FF:001091">
    <property type="entry name" value="Probable disease resistance protein At1g61300"/>
    <property type="match status" value="1"/>
</dbReference>